<evidence type="ECO:0000256" key="10">
    <source>
        <dbReference type="ARBA" id="ARBA00075110"/>
    </source>
</evidence>
<evidence type="ECO:0000256" key="6">
    <source>
        <dbReference type="ARBA" id="ARBA00055169"/>
    </source>
</evidence>
<dbReference type="InterPro" id="IPR000594">
    <property type="entry name" value="ThiF_NAD_FAD-bd"/>
</dbReference>
<dbReference type="EC" id="2.7.7.80" evidence="8"/>
<evidence type="ECO:0000256" key="11">
    <source>
        <dbReference type="ARBA" id="ARBA00075328"/>
    </source>
</evidence>
<dbReference type="CDD" id="cd00757">
    <property type="entry name" value="ThiF_MoeB_HesA_family"/>
    <property type="match status" value="1"/>
</dbReference>
<keyword evidence="4" id="KW-0067">ATP-binding</keyword>
<evidence type="ECO:0000313" key="15">
    <source>
        <dbReference type="EMBL" id="NKX44114.1"/>
    </source>
</evidence>
<keyword evidence="13" id="KW-0472">Membrane</keyword>
<dbReference type="RefSeq" id="WP_168622507.1">
    <property type="nucleotide sequence ID" value="NZ_JAAZQQ010000002.1"/>
</dbReference>
<dbReference type="GO" id="GO:0061605">
    <property type="term" value="F:molybdopterin-synthase adenylyltransferase activity"/>
    <property type="evidence" value="ECO:0007669"/>
    <property type="project" value="UniProtKB-EC"/>
</dbReference>
<evidence type="ECO:0000259" key="14">
    <source>
        <dbReference type="Pfam" id="PF00899"/>
    </source>
</evidence>
<dbReference type="InterPro" id="IPR035985">
    <property type="entry name" value="Ubiquitin-activating_enz"/>
</dbReference>
<keyword evidence="16" id="KW-1185">Reference proteome</keyword>
<dbReference type="SUPFAM" id="SSF69572">
    <property type="entry name" value="Activating enzymes of the ubiquitin-like proteins"/>
    <property type="match status" value="1"/>
</dbReference>
<evidence type="ECO:0000256" key="9">
    <source>
        <dbReference type="ARBA" id="ARBA00073635"/>
    </source>
</evidence>
<organism evidence="15 16">
    <name type="scientific">Roseicyclus persicicus</name>
    <dbReference type="NCBI Taxonomy" id="2650661"/>
    <lineage>
        <taxon>Bacteria</taxon>
        <taxon>Pseudomonadati</taxon>
        <taxon>Pseudomonadota</taxon>
        <taxon>Alphaproteobacteria</taxon>
        <taxon>Rhodobacterales</taxon>
        <taxon>Roseobacteraceae</taxon>
        <taxon>Roseicyclus</taxon>
    </lineage>
</organism>
<dbReference type="InterPro" id="IPR045886">
    <property type="entry name" value="ThiF/MoeB/HesA"/>
</dbReference>
<evidence type="ECO:0000256" key="3">
    <source>
        <dbReference type="ARBA" id="ARBA00022741"/>
    </source>
</evidence>
<evidence type="ECO:0000256" key="8">
    <source>
        <dbReference type="ARBA" id="ARBA00066884"/>
    </source>
</evidence>
<keyword evidence="13" id="KW-1133">Transmembrane helix</keyword>
<dbReference type="Pfam" id="PF00899">
    <property type="entry name" value="ThiF"/>
    <property type="match status" value="1"/>
</dbReference>
<dbReference type="Proteomes" id="UP000526408">
    <property type="component" value="Unassembled WGS sequence"/>
</dbReference>
<keyword evidence="13" id="KW-0812">Transmembrane</keyword>
<evidence type="ECO:0000256" key="7">
    <source>
        <dbReference type="ARBA" id="ARBA00063809"/>
    </source>
</evidence>
<dbReference type="EMBL" id="JAAZQQ010000002">
    <property type="protein sequence ID" value="NKX44114.1"/>
    <property type="molecule type" value="Genomic_DNA"/>
</dbReference>
<dbReference type="PANTHER" id="PTHR10953:SF102">
    <property type="entry name" value="ADENYLYLTRANSFERASE AND SULFURTRANSFERASE MOCS3"/>
    <property type="match status" value="1"/>
</dbReference>
<evidence type="ECO:0000256" key="1">
    <source>
        <dbReference type="ARBA" id="ARBA00009919"/>
    </source>
</evidence>
<comment type="catalytic activity">
    <reaction evidence="5">
        <text>[molybdopterin-synthase sulfur-carrier protein]-C-terminal Gly-Gly + ATP + H(+) = [molybdopterin-synthase sulfur-carrier protein]-C-terminal Gly-Gly-AMP + diphosphate</text>
        <dbReference type="Rhea" id="RHEA:43616"/>
        <dbReference type="Rhea" id="RHEA-COMP:12159"/>
        <dbReference type="Rhea" id="RHEA-COMP:12202"/>
        <dbReference type="ChEBI" id="CHEBI:15378"/>
        <dbReference type="ChEBI" id="CHEBI:30616"/>
        <dbReference type="ChEBI" id="CHEBI:33019"/>
        <dbReference type="ChEBI" id="CHEBI:90618"/>
        <dbReference type="ChEBI" id="CHEBI:90778"/>
        <dbReference type="EC" id="2.7.7.80"/>
    </reaction>
</comment>
<evidence type="ECO:0000313" key="16">
    <source>
        <dbReference type="Proteomes" id="UP000526408"/>
    </source>
</evidence>
<comment type="caution">
    <text evidence="15">The sequence shown here is derived from an EMBL/GenBank/DDBJ whole genome shotgun (WGS) entry which is preliminary data.</text>
</comment>
<keyword evidence="2" id="KW-0808">Transferase</keyword>
<comment type="similarity">
    <text evidence="1">Belongs to the HesA/MoeB/ThiF family.</text>
</comment>
<sequence>MLFVFGLAALIWGIGALMRAPVQARLYMLGLLYVAVLAVQVALPEGHPLRETTGGSPALWLLLGAALVMALVYRAGLRRLRARAEAREAAQAAAAPVLPRGPFSDEELERYARHITLPEIGGGGQRALKEAKVLVVGAGGLGSPALLYLAAAGVGRIGVIDADTVSLSNLQRQVIHTDDRQGMPKVFSAEMAMKALNPHVDVRPYNRMLTDEIAPALFADYDLILDGTDAFATRALVNRAAVSAGRPVLAGAISAWEGQVTLYDPAGGAPCMACVFPQAPAPGMAATCAETGVIGALPGVVGSMMALEAVKEIAGAGQGLRGRMLIHDALHGESRVIVLKRRADCPVCGGV</sequence>
<dbReference type="AlphaFoldDB" id="A0A7X6JY65"/>
<dbReference type="GO" id="GO:0005829">
    <property type="term" value="C:cytosol"/>
    <property type="evidence" value="ECO:0007669"/>
    <property type="project" value="TreeGrafter"/>
</dbReference>
<dbReference type="GO" id="GO:0004792">
    <property type="term" value="F:thiosulfate-cyanide sulfurtransferase activity"/>
    <property type="evidence" value="ECO:0007669"/>
    <property type="project" value="TreeGrafter"/>
</dbReference>
<dbReference type="Gene3D" id="3.40.50.720">
    <property type="entry name" value="NAD(P)-binding Rossmann-like Domain"/>
    <property type="match status" value="1"/>
</dbReference>
<dbReference type="GO" id="GO:0005524">
    <property type="term" value="F:ATP binding"/>
    <property type="evidence" value="ECO:0007669"/>
    <property type="project" value="UniProtKB-KW"/>
</dbReference>
<dbReference type="PANTHER" id="PTHR10953">
    <property type="entry name" value="UBIQUITIN-ACTIVATING ENZYME E1"/>
    <property type="match status" value="1"/>
</dbReference>
<evidence type="ECO:0000256" key="12">
    <source>
        <dbReference type="ARBA" id="ARBA00078531"/>
    </source>
</evidence>
<evidence type="ECO:0000256" key="5">
    <source>
        <dbReference type="ARBA" id="ARBA00052218"/>
    </source>
</evidence>
<feature type="transmembrane region" description="Helical" evidence="13">
    <location>
        <begin position="58"/>
        <end position="77"/>
    </location>
</feature>
<comment type="function">
    <text evidence="6">Catalyzes the adenylation by ATP of the carboxyl group of the C-terminal glycine of sulfur carrier protein MoaD.</text>
</comment>
<evidence type="ECO:0000256" key="2">
    <source>
        <dbReference type="ARBA" id="ARBA00022679"/>
    </source>
</evidence>
<feature type="domain" description="THIF-type NAD/FAD binding fold" evidence="14">
    <location>
        <begin position="111"/>
        <end position="347"/>
    </location>
</feature>
<evidence type="ECO:0000256" key="13">
    <source>
        <dbReference type="SAM" id="Phobius"/>
    </source>
</evidence>
<keyword evidence="3" id="KW-0547">Nucleotide-binding</keyword>
<reference evidence="15 16" key="1">
    <citation type="submission" date="2020-04" db="EMBL/GenBank/DDBJ databases">
        <authorList>
            <person name="Yoon J."/>
        </authorList>
    </citation>
    <scope>NUCLEOTIDE SEQUENCE [LARGE SCALE GENOMIC DNA]</scope>
    <source>
        <strain evidence="15 16">KMU-115</strain>
    </source>
</reference>
<name>A0A7X6JY65_9RHOB</name>
<comment type="subunit">
    <text evidence="7">Homodimer. Forms a stable heterotetrameric complex of 2 MoeB and 2 MoaD during adenylation of MoaD.</text>
</comment>
<gene>
    <name evidence="15" type="ORF">HCU73_05890</name>
</gene>
<dbReference type="GO" id="GO:0008146">
    <property type="term" value="F:sulfotransferase activity"/>
    <property type="evidence" value="ECO:0007669"/>
    <property type="project" value="TreeGrafter"/>
</dbReference>
<evidence type="ECO:0000256" key="4">
    <source>
        <dbReference type="ARBA" id="ARBA00022840"/>
    </source>
</evidence>
<dbReference type="NCBIfam" id="NF004281">
    <property type="entry name" value="PRK05690.1"/>
    <property type="match status" value="1"/>
</dbReference>
<dbReference type="GO" id="GO:0008641">
    <property type="term" value="F:ubiquitin-like modifier activating enzyme activity"/>
    <property type="evidence" value="ECO:0007669"/>
    <property type="project" value="InterPro"/>
</dbReference>
<accession>A0A7X6JY65</accession>
<protein>
    <recommendedName>
        <fullName evidence="9">Molybdopterin-synthase adenylyltransferase</fullName>
        <ecNumber evidence="8">2.7.7.80</ecNumber>
    </recommendedName>
    <alternativeName>
        <fullName evidence="12">MoaD protein adenylase</fullName>
    </alternativeName>
    <alternativeName>
        <fullName evidence="10">Molybdopterin-converting factor subunit 1 adenylase</fullName>
    </alternativeName>
    <alternativeName>
        <fullName evidence="11">Sulfur carrier protein MoaD adenylyltransferase</fullName>
    </alternativeName>
</protein>
<dbReference type="FunFam" id="3.40.50.720:FF:000033">
    <property type="entry name" value="Adenylyltransferase and sulfurtransferase MOCS3"/>
    <property type="match status" value="1"/>
</dbReference>
<proteinExistence type="inferred from homology"/>